<dbReference type="GO" id="GO:0005634">
    <property type="term" value="C:nucleus"/>
    <property type="evidence" value="ECO:0007669"/>
    <property type="project" value="TreeGrafter"/>
</dbReference>
<dbReference type="PANTHER" id="PTHR10928:SF2">
    <property type="entry name" value="SUPPRESSOR OF FUSED HOMOLOG"/>
    <property type="match status" value="1"/>
</dbReference>
<feature type="non-terminal residue" evidence="2">
    <location>
        <position position="1"/>
    </location>
</feature>
<dbReference type="PANTHER" id="PTHR10928">
    <property type="entry name" value="SUPPRESSOR OF FUSED"/>
    <property type="match status" value="1"/>
</dbReference>
<feature type="domain" description="Suppressor of fused C-terminal" evidence="1">
    <location>
        <begin position="25"/>
        <end position="53"/>
    </location>
</feature>
<dbReference type="InterPro" id="IPR037181">
    <property type="entry name" value="SUFU_N"/>
</dbReference>
<dbReference type="EMBL" id="JAXCGZ010009737">
    <property type="protein sequence ID" value="KAK7076285.1"/>
    <property type="molecule type" value="Genomic_DNA"/>
</dbReference>
<accession>A0AAN9A8S8</accession>
<dbReference type="AlphaFoldDB" id="A0AAN9A8S8"/>
<dbReference type="Proteomes" id="UP001381693">
    <property type="component" value="Unassembled WGS sequence"/>
</dbReference>
<evidence type="ECO:0000313" key="2">
    <source>
        <dbReference type="EMBL" id="KAK7076285.1"/>
    </source>
</evidence>
<dbReference type="InterPro" id="IPR007768">
    <property type="entry name" value="Suppressor_of_fused"/>
</dbReference>
<reference evidence="2 3" key="1">
    <citation type="submission" date="2023-11" db="EMBL/GenBank/DDBJ databases">
        <title>Halocaridina rubra genome assembly.</title>
        <authorList>
            <person name="Smith C."/>
        </authorList>
    </citation>
    <scope>NUCLEOTIDE SEQUENCE [LARGE SCALE GENOMIC DNA]</scope>
    <source>
        <strain evidence="2">EP-1</strain>
        <tissue evidence="2">Whole</tissue>
    </source>
</reference>
<keyword evidence="3" id="KW-1185">Reference proteome</keyword>
<dbReference type="Pfam" id="PF12470">
    <property type="entry name" value="SUFU_C"/>
    <property type="match status" value="1"/>
</dbReference>
<protein>
    <recommendedName>
        <fullName evidence="1">Suppressor of fused C-terminal domain-containing protein</fullName>
    </recommendedName>
</protein>
<gene>
    <name evidence="2" type="ORF">SK128_007168</name>
</gene>
<proteinExistence type="predicted"/>
<dbReference type="SUPFAM" id="SSF103359">
    <property type="entry name" value="Suppressor of Fused, N-terminal domain"/>
    <property type="match status" value="1"/>
</dbReference>
<name>A0AAN9A8S8_HALRR</name>
<evidence type="ECO:0000313" key="3">
    <source>
        <dbReference type="Proteomes" id="UP001381693"/>
    </source>
</evidence>
<feature type="non-terminal residue" evidence="2">
    <location>
        <position position="55"/>
    </location>
</feature>
<comment type="caution">
    <text evidence="2">The sequence shown here is derived from an EMBL/GenBank/DDBJ whole genome shotgun (WGS) entry which is preliminary data.</text>
</comment>
<evidence type="ECO:0000259" key="1">
    <source>
        <dbReference type="Pfam" id="PF12470"/>
    </source>
</evidence>
<dbReference type="GO" id="GO:0005737">
    <property type="term" value="C:cytoplasm"/>
    <property type="evidence" value="ECO:0007669"/>
    <property type="project" value="TreeGrafter"/>
</dbReference>
<organism evidence="2 3">
    <name type="scientific">Halocaridina rubra</name>
    <name type="common">Hawaiian red shrimp</name>
    <dbReference type="NCBI Taxonomy" id="373956"/>
    <lineage>
        <taxon>Eukaryota</taxon>
        <taxon>Metazoa</taxon>
        <taxon>Ecdysozoa</taxon>
        <taxon>Arthropoda</taxon>
        <taxon>Crustacea</taxon>
        <taxon>Multicrustacea</taxon>
        <taxon>Malacostraca</taxon>
        <taxon>Eumalacostraca</taxon>
        <taxon>Eucarida</taxon>
        <taxon>Decapoda</taxon>
        <taxon>Pleocyemata</taxon>
        <taxon>Caridea</taxon>
        <taxon>Atyoidea</taxon>
        <taxon>Atyidae</taxon>
        <taxon>Halocaridina</taxon>
    </lineage>
</organism>
<dbReference type="InterPro" id="IPR024314">
    <property type="entry name" value="SUFU_C"/>
</dbReference>
<sequence>AGGLWMITDMRRGESIYEIEPSVAEEIENGIENEGSNLSGVSAKITWEECEPDKK</sequence>